<keyword evidence="7 9" id="KW-0520">NAD</keyword>
<evidence type="ECO:0000256" key="5">
    <source>
        <dbReference type="ARBA" id="ARBA00013189"/>
    </source>
</evidence>
<organism evidence="11 12">
    <name type="scientific">Pseudidiomarina homiensis</name>
    <dbReference type="NCBI Taxonomy" id="364198"/>
    <lineage>
        <taxon>Bacteria</taxon>
        <taxon>Pseudomonadati</taxon>
        <taxon>Pseudomonadota</taxon>
        <taxon>Gammaproteobacteria</taxon>
        <taxon>Alteromonadales</taxon>
        <taxon>Idiomarinaceae</taxon>
        <taxon>Pseudidiomarina</taxon>
    </lineage>
</organism>
<dbReference type="PANTHER" id="PTHR43725:SF47">
    <property type="entry name" value="UDP-GLUCOSE 4-EPIMERASE"/>
    <property type="match status" value="1"/>
</dbReference>
<dbReference type="EC" id="5.1.3.2" evidence="5 9"/>
<evidence type="ECO:0000256" key="4">
    <source>
        <dbReference type="ARBA" id="ARBA00007637"/>
    </source>
</evidence>
<evidence type="ECO:0000313" key="12">
    <source>
        <dbReference type="Proteomes" id="UP000287649"/>
    </source>
</evidence>
<dbReference type="EMBL" id="PIPX01000001">
    <property type="protein sequence ID" value="RUO56220.1"/>
    <property type="molecule type" value="Genomic_DNA"/>
</dbReference>
<dbReference type="AlphaFoldDB" id="A0A432Y5G8"/>
<evidence type="ECO:0000313" key="11">
    <source>
        <dbReference type="EMBL" id="RUO56220.1"/>
    </source>
</evidence>
<comment type="similarity">
    <text evidence="4 9">Belongs to the NAD(P)-dependent epimerase/dehydratase family.</text>
</comment>
<evidence type="ECO:0000256" key="1">
    <source>
        <dbReference type="ARBA" id="ARBA00000083"/>
    </source>
</evidence>
<dbReference type="GO" id="GO:0005829">
    <property type="term" value="C:cytosol"/>
    <property type="evidence" value="ECO:0007669"/>
    <property type="project" value="TreeGrafter"/>
</dbReference>
<evidence type="ECO:0000256" key="7">
    <source>
        <dbReference type="ARBA" id="ARBA00023027"/>
    </source>
</evidence>
<keyword evidence="12" id="KW-1185">Reference proteome</keyword>
<evidence type="ECO:0000256" key="2">
    <source>
        <dbReference type="ARBA" id="ARBA00001911"/>
    </source>
</evidence>
<dbReference type="UniPathway" id="UPA00214"/>
<reference evidence="12" key="1">
    <citation type="journal article" date="2018" name="Front. Microbiol.">
        <title>Genome-Based Analysis Reveals the Taxonomy and Diversity of the Family Idiomarinaceae.</title>
        <authorList>
            <person name="Liu Y."/>
            <person name="Lai Q."/>
            <person name="Shao Z."/>
        </authorList>
    </citation>
    <scope>NUCLEOTIDE SEQUENCE [LARGE SCALE GENOMIC DNA]</scope>
    <source>
        <strain evidence="12">PO-M2</strain>
    </source>
</reference>
<keyword evidence="9" id="KW-0119">Carbohydrate metabolism</keyword>
<proteinExistence type="inferred from homology"/>
<dbReference type="Proteomes" id="UP000287649">
    <property type="component" value="Unassembled WGS sequence"/>
</dbReference>
<dbReference type="GO" id="GO:0006012">
    <property type="term" value="P:galactose metabolic process"/>
    <property type="evidence" value="ECO:0007669"/>
    <property type="project" value="UniProtKB-UniPathway"/>
</dbReference>
<dbReference type="NCBIfam" id="NF007956">
    <property type="entry name" value="PRK10675.1"/>
    <property type="match status" value="1"/>
</dbReference>
<dbReference type="OrthoDB" id="9803010at2"/>
<comment type="cofactor">
    <cofactor evidence="2 9">
        <name>NAD(+)</name>
        <dbReference type="ChEBI" id="CHEBI:57540"/>
    </cofactor>
</comment>
<dbReference type="GO" id="GO:0003978">
    <property type="term" value="F:UDP-glucose 4-epimerase activity"/>
    <property type="evidence" value="ECO:0007669"/>
    <property type="project" value="UniProtKB-UniRule"/>
</dbReference>
<evidence type="ECO:0000256" key="9">
    <source>
        <dbReference type="RuleBase" id="RU366046"/>
    </source>
</evidence>
<accession>A0A432Y5G8</accession>
<dbReference type="InterPro" id="IPR036291">
    <property type="entry name" value="NAD(P)-bd_dom_sf"/>
</dbReference>
<dbReference type="NCBIfam" id="TIGR01179">
    <property type="entry name" value="galE"/>
    <property type="match status" value="1"/>
</dbReference>
<dbReference type="InterPro" id="IPR005886">
    <property type="entry name" value="UDP_G4E"/>
</dbReference>
<dbReference type="Gene3D" id="3.40.50.720">
    <property type="entry name" value="NAD(P)-binding Rossmann-like Domain"/>
    <property type="match status" value="1"/>
</dbReference>
<dbReference type="CDD" id="cd05247">
    <property type="entry name" value="UDP_G4E_1_SDR_e"/>
    <property type="match status" value="1"/>
</dbReference>
<dbReference type="InterPro" id="IPR016040">
    <property type="entry name" value="NAD(P)-bd_dom"/>
</dbReference>
<dbReference type="SUPFAM" id="SSF51735">
    <property type="entry name" value="NAD(P)-binding Rossmann-fold domains"/>
    <property type="match status" value="1"/>
</dbReference>
<comment type="caution">
    <text evidence="11">The sequence shown here is derived from an EMBL/GenBank/DDBJ whole genome shotgun (WGS) entry which is preliminary data.</text>
</comment>
<gene>
    <name evidence="11" type="primary">galE</name>
    <name evidence="11" type="ORF">CWI70_05575</name>
</gene>
<dbReference type="Pfam" id="PF16363">
    <property type="entry name" value="GDP_Man_Dehyd"/>
    <property type="match status" value="1"/>
</dbReference>
<comment type="catalytic activity">
    <reaction evidence="1 9">
        <text>UDP-alpha-D-glucose = UDP-alpha-D-galactose</text>
        <dbReference type="Rhea" id="RHEA:22168"/>
        <dbReference type="ChEBI" id="CHEBI:58885"/>
        <dbReference type="ChEBI" id="CHEBI:66914"/>
        <dbReference type="EC" id="5.1.3.2"/>
    </reaction>
</comment>
<name>A0A432Y5G8_9GAMM</name>
<dbReference type="PANTHER" id="PTHR43725">
    <property type="entry name" value="UDP-GLUCOSE 4-EPIMERASE"/>
    <property type="match status" value="1"/>
</dbReference>
<keyword evidence="8 9" id="KW-0413">Isomerase</keyword>
<dbReference type="RefSeq" id="WP_126771289.1">
    <property type="nucleotide sequence ID" value="NZ_JANQBU010000001.1"/>
</dbReference>
<protein>
    <recommendedName>
        <fullName evidence="6 9">UDP-glucose 4-epimerase</fullName>
        <ecNumber evidence="5 9">5.1.3.2</ecNumber>
    </recommendedName>
</protein>
<evidence type="ECO:0000259" key="10">
    <source>
        <dbReference type="Pfam" id="PF16363"/>
    </source>
</evidence>
<dbReference type="Gene3D" id="3.90.25.10">
    <property type="entry name" value="UDP-galactose 4-epimerase, domain 1"/>
    <property type="match status" value="1"/>
</dbReference>
<evidence type="ECO:0000256" key="6">
    <source>
        <dbReference type="ARBA" id="ARBA00018569"/>
    </source>
</evidence>
<evidence type="ECO:0000256" key="8">
    <source>
        <dbReference type="ARBA" id="ARBA00023235"/>
    </source>
</evidence>
<feature type="domain" description="NAD(P)-binding" evidence="10">
    <location>
        <begin position="3"/>
        <end position="323"/>
    </location>
</feature>
<sequence length="344" mass="37436">MILVTGGAGYIGSHTVVELLSRGSEVVVLDNFCNSSQDNLCRIEKITDRKLVSITGDVCDSELLNQVFSQYHIEAVIHFAGLKGIADSLQNPLQYYENNFVGTLKLCQAMAKHGVKKLVFSSSATVYGEPQSVPLKESSPTGATTNPYGASKYMVEQLLADLCDADPEWAAIALRYFNPVGAHQSGLIGETFSAASTNIMPQIVQAASGKLQRVPIYGGDYPTADGTGVRDYIHVVDLAKGHLAALQGLESRGYDVVNLGTGVGVSVLQMIKAFEAASGRTVPYEVVARRPGDTAQCYADPTYATERLGWRASYSLDDMMRDTWNWQLRNLRDHKSDDTESHRS</sequence>
<evidence type="ECO:0000256" key="3">
    <source>
        <dbReference type="ARBA" id="ARBA00004947"/>
    </source>
</evidence>
<comment type="pathway">
    <text evidence="3 9">Carbohydrate metabolism; galactose metabolism.</text>
</comment>
<comment type="subunit">
    <text evidence="9">Homodimer.</text>
</comment>